<comment type="caution">
    <text evidence="2">The sequence shown here is derived from an EMBL/GenBank/DDBJ whole genome shotgun (WGS) entry which is preliminary data.</text>
</comment>
<name>A0AAD7DIL0_MYCRO</name>
<protein>
    <submittedName>
        <fullName evidence="2">Uncharacterized protein</fullName>
    </submittedName>
</protein>
<accession>A0AAD7DIL0</accession>
<evidence type="ECO:0000313" key="3">
    <source>
        <dbReference type="Proteomes" id="UP001221757"/>
    </source>
</evidence>
<proteinExistence type="predicted"/>
<dbReference type="AlphaFoldDB" id="A0AAD7DIL0"/>
<evidence type="ECO:0000256" key="1">
    <source>
        <dbReference type="SAM" id="MobiDB-lite"/>
    </source>
</evidence>
<organism evidence="2 3">
    <name type="scientific">Mycena rosella</name>
    <name type="common">Pink bonnet</name>
    <name type="synonym">Agaricus rosellus</name>
    <dbReference type="NCBI Taxonomy" id="1033263"/>
    <lineage>
        <taxon>Eukaryota</taxon>
        <taxon>Fungi</taxon>
        <taxon>Dikarya</taxon>
        <taxon>Basidiomycota</taxon>
        <taxon>Agaricomycotina</taxon>
        <taxon>Agaricomycetes</taxon>
        <taxon>Agaricomycetidae</taxon>
        <taxon>Agaricales</taxon>
        <taxon>Marasmiineae</taxon>
        <taxon>Mycenaceae</taxon>
        <taxon>Mycena</taxon>
    </lineage>
</organism>
<evidence type="ECO:0000313" key="2">
    <source>
        <dbReference type="EMBL" id="KAJ7692588.1"/>
    </source>
</evidence>
<keyword evidence="3" id="KW-1185">Reference proteome</keyword>
<dbReference type="SUPFAM" id="SSF52058">
    <property type="entry name" value="L domain-like"/>
    <property type="match status" value="1"/>
</dbReference>
<gene>
    <name evidence="2" type="ORF">B0H17DRAFT_1179275</name>
</gene>
<sequence>MPGPGADPIDGLSWCSGKTFTDIVRAKSTSFLRASVRNVILLEMKSLHIEIVLSICTDLENLYVMADHYLATVALNIVPLRHLYCGLVSFGLLNDTSSSHINTWNFSKTMWKTVSTPLEVTTAPHRVTSLPDLTHLSLNSIDSLAIVPYLLAACTFLRVLIIQGNPLDRLPESLAEDPRCVIMFVGDGPEGWQRGVITGDDYWARADASSQSATPGESSVRRRCASTGLMSH</sequence>
<dbReference type="Proteomes" id="UP001221757">
    <property type="component" value="Unassembled WGS sequence"/>
</dbReference>
<feature type="region of interest" description="Disordered" evidence="1">
    <location>
        <begin position="209"/>
        <end position="232"/>
    </location>
</feature>
<dbReference type="EMBL" id="JARKIE010000051">
    <property type="protein sequence ID" value="KAJ7692588.1"/>
    <property type="molecule type" value="Genomic_DNA"/>
</dbReference>
<reference evidence="2" key="1">
    <citation type="submission" date="2023-03" db="EMBL/GenBank/DDBJ databases">
        <title>Massive genome expansion in bonnet fungi (Mycena s.s.) driven by repeated elements and novel gene families across ecological guilds.</title>
        <authorList>
            <consortium name="Lawrence Berkeley National Laboratory"/>
            <person name="Harder C.B."/>
            <person name="Miyauchi S."/>
            <person name="Viragh M."/>
            <person name="Kuo A."/>
            <person name="Thoen E."/>
            <person name="Andreopoulos B."/>
            <person name="Lu D."/>
            <person name="Skrede I."/>
            <person name="Drula E."/>
            <person name="Henrissat B."/>
            <person name="Morin E."/>
            <person name="Kohler A."/>
            <person name="Barry K."/>
            <person name="LaButti K."/>
            <person name="Morin E."/>
            <person name="Salamov A."/>
            <person name="Lipzen A."/>
            <person name="Mereny Z."/>
            <person name="Hegedus B."/>
            <person name="Baldrian P."/>
            <person name="Stursova M."/>
            <person name="Weitz H."/>
            <person name="Taylor A."/>
            <person name="Grigoriev I.V."/>
            <person name="Nagy L.G."/>
            <person name="Martin F."/>
            <person name="Kauserud H."/>
        </authorList>
    </citation>
    <scope>NUCLEOTIDE SEQUENCE</scope>
    <source>
        <strain evidence="2">CBHHK067</strain>
    </source>
</reference>